<feature type="domain" description="Glyoxalase/fosfomycin resistance/dioxygenase" evidence="1">
    <location>
        <begin position="18"/>
        <end position="121"/>
    </location>
</feature>
<dbReference type="SUPFAM" id="SSF54593">
    <property type="entry name" value="Glyoxalase/Bleomycin resistance protein/Dihydroxybiphenyl dioxygenase"/>
    <property type="match status" value="1"/>
</dbReference>
<comment type="caution">
    <text evidence="2">The sequence shown here is derived from an EMBL/GenBank/DDBJ whole genome shotgun (WGS) entry which is preliminary data.</text>
</comment>
<evidence type="ECO:0000313" key="2">
    <source>
        <dbReference type="EMBL" id="GGF86148.1"/>
    </source>
</evidence>
<evidence type="ECO:0000259" key="1">
    <source>
        <dbReference type="Pfam" id="PF00903"/>
    </source>
</evidence>
<keyword evidence="3" id="KW-1185">Reference proteome</keyword>
<evidence type="ECO:0000313" key="3">
    <source>
        <dbReference type="Proteomes" id="UP000637643"/>
    </source>
</evidence>
<reference evidence="2" key="2">
    <citation type="submission" date="2020-09" db="EMBL/GenBank/DDBJ databases">
        <authorList>
            <person name="Sun Q."/>
            <person name="Zhou Y."/>
        </authorList>
    </citation>
    <scope>NUCLEOTIDE SEQUENCE</scope>
    <source>
        <strain evidence="2">CGMCC 1.16134</strain>
    </source>
</reference>
<dbReference type="AlphaFoldDB" id="A0A917CET9"/>
<dbReference type="EMBL" id="BMKR01000013">
    <property type="protein sequence ID" value="GGF86148.1"/>
    <property type="molecule type" value="Genomic_DNA"/>
</dbReference>
<dbReference type="Proteomes" id="UP000637643">
    <property type="component" value="Unassembled WGS sequence"/>
</dbReference>
<name>A0A917CET9_9BACL</name>
<dbReference type="Gene3D" id="3.30.720.110">
    <property type="match status" value="1"/>
</dbReference>
<dbReference type="CDD" id="cd07246">
    <property type="entry name" value="VOC_like"/>
    <property type="match status" value="1"/>
</dbReference>
<sequence length="129" mass="14398">MSPHYVRNGFHTVTPYFIAESADSLVDFVVGCFDGRINDMQRNDEGRIRHAELQIGDSIIEVSEANSKYPPVQQTIHLYVSNVDETYRKCLEAGAVSLEEPADKTYGERGAGIRDGQGNQWFLATCKPS</sequence>
<dbReference type="RefSeq" id="WP_189026927.1">
    <property type="nucleotide sequence ID" value="NZ_BMKR01000013.1"/>
</dbReference>
<gene>
    <name evidence="2" type="primary">phnB</name>
    <name evidence="2" type="ORF">GCM10010912_34300</name>
</gene>
<dbReference type="PANTHER" id="PTHR34109:SF1">
    <property type="entry name" value="VOC DOMAIN-CONTAINING PROTEIN"/>
    <property type="match status" value="1"/>
</dbReference>
<dbReference type="InterPro" id="IPR004360">
    <property type="entry name" value="Glyas_Fos-R_dOase_dom"/>
</dbReference>
<protein>
    <submittedName>
        <fullName evidence="2">Glyoxalase</fullName>
    </submittedName>
</protein>
<dbReference type="Gene3D" id="3.30.720.120">
    <property type="match status" value="1"/>
</dbReference>
<reference evidence="2" key="1">
    <citation type="journal article" date="2014" name="Int. J. Syst. Evol. Microbiol.">
        <title>Complete genome sequence of Corynebacterium casei LMG S-19264T (=DSM 44701T), isolated from a smear-ripened cheese.</title>
        <authorList>
            <consortium name="US DOE Joint Genome Institute (JGI-PGF)"/>
            <person name="Walter F."/>
            <person name="Albersmeier A."/>
            <person name="Kalinowski J."/>
            <person name="Ruckert C."/>
        </authorList>
    </citation>
    <scope>NUCLEOTIDE SEQUENCE</scope>
    <source>
        <strain evidence="2">CGMCC 1.16134</strain>
    </source>
</reference>
<dbReference type="InterPro" id="IPR029068">
    <property type="entry name" value="Glyas_Bleomycin-R_OHBP_Dase"/>
</dbReference>
<accession>A0A917CET9</accession>
<organism evidence="2 3">
    <name type="scientific">Paenibacillus albidus</name>
    <dbReference type="NCBI Taxonomy" id="2041023"/>
    <lineage>
        <taxon>Bacteria</taxon>
        <taxon>Bacillati</taxon>
        <taxon>Bacillota</taxon>
        <taxon>Bacilli</taxon>
        <taxon>Bacillales</taxon>
        <taxon>Paenibacillaceae</taxon>
        <taxon>Paenibacillus</taxon>
    </lineage>
</organism>
<proteinExistence type="predicted"/>
<dbReference type="PANTHER" id="PTHR34109">
    <property type="entry name" value="BNAUNNG04460D PROTEIN-RELATED"/>
    <property type="match status" value="1"/>
</dbReference>
<dbReference type="Pfam" id="PF00903">
    <property type="entry name" value="Glyoxalase"/>
    <property type="match status" value="1"/>
</dbReference>